<dbReference type="RefSeq" id="WP_271090076.1">
    <property type="nucleotide sequence ID" value="NZ_JAPJZH010000007.1"/>
</dbReference>
<evidence type="ECO:0000256" key="1">
    <source>
        <dbReference type="SAM" id="SignalP"/>
    </source>
</evidence>
<protein>
    <submittedName>
        <fullName evidence="2">Uncharacterized protein</fullName>
    </submittedName>
</protein>
<organism evidence="2 3">
    <name type="scientific">Hoeflea poritis</name>
    <dbReference type="NCBI Taxonomy" id="2993659"/>
    <lineage>
        <taxon>Bacteria</taxon>
        <taxon>Pseudomonadati</taxon>
        <taxon>Pseudomonadota</taxon>
        <taxon>Alphaproteobacteria</taxon>
        <taxon>Hyphomicrobiales</taxon>
        <taxon>Rhizobiaceae</taxon>
        <taxon>Hoeflea</taxon>
    </lineage>
</organism>
<reference evidence="2" key="1">
    <citation type="submission" date="2022-11" db="EMBL/GenBank/DDBJ databases">
        <title>Hoeflea poritis sp. nov., isolated from scleractinian coral Porites lutea.</title>
        <authorList>
            <person name="Zhang G."/>
            <person name="Wei Q."/>
            <person name="Cai L."/>
        </authorList>
    </citation>
    <scope>NUCLEOTIDE SEQUENCE</scope>
    <source>
        <strain evidence="2">E7-10</strain>
    </source>
</reference>
<proteinExistence type="predicted"/>
<feature type="chain" id="PRO_5045917620" evidence="1">
    <location>
        <begin position="27"/>
        <end position="157"/>
    </location>
</feature>
<dbReference type="Proteomes" id="UP001148313">
    <property type="component" value="Unassembled WGS sequence"/>
</dbReference>
<sequence length="157" mass="17234">MMGSLRFWRTGVSACAMVVVSGTAGAQEKSQVPPQALYQTMLDASRQSGWVQFRDFDGAQWIYFTALQTLHCRLMEIRYSINSKALDKRFELVECNPQNPMALPPGAGPETIALKLPAATAQTIAVQVVWEDGSESAVAVYEPCMDVGEQSCAWPVE</sequence>
<evidence type="ECO:0000313" key="3">
    <source>
        <dbReference type="Proteomes" id="UP001148313"/>
    </source>
</evidence>
<comment type="caution">
    <text evidence="2">The sequence shown here is derived from an EMBL/GenBank/DDBJ whole genome shotgun (WGS) entry which is preliminary data.</text>
</comment>
<name>A0ABT4VNT5_9HYPH</name>
<feature type="signal peptide" evidence="1">
    <location>
        <begin position="1"/>
        <end position="26"/>
    </location>
</feature>
<keyword evidence="1" id="KW-0732">Signal</keyword>
<accession>A0ABT4VNT5</accession>
<evidence type="ECO:0000313" key="2">
    <source>
        <dbReference type="EMBL" id="MDA4846341.1"/>
    </source>
</evidence>
<dbReference type="EMBL" id="JAPJZH010000007">
    <property type="protein sequence ID" value="MDA4846341.1"/>
    <property type="molecule type" value="Genomic_DNA"/>
</dbReference>
<keyword evidence="3" id="KW-1185">Reference proteome</keyword>
<gene>
    <name evidence="2" type="ORF">OOZ53_13325</name>
</gene>